<dbReference type="PATRIC" id="fig|1238182.3.peg.2157"/>
<dbReference type="Pfam" id="PF07517">
    <property type="entry name" value="SecA_DEAD"/>
    <property type="match status" value="1"/>
</dbReference>
<dbReference type="InterPro" id="IPR036670">
    <property type="entry name" value="SecA_X-link_sf"/>
</dbReference>
<dbReference type="PANTHER" id="PTHR30612">
    <property type="entry name" value="SECA INNER MEMBRANE COMPONENT OF SEC PROTEIN SECRETION SYSTEM"/>
    <property type="match status" value="1"/>
</dbReference>
<evidence type="ECO:0000256" key="11">
    <source>
        <dbReference type="ARBA" id="ARBA00022927"/>
    </source>
</evidence>
<dbReference type="Pfam" id="PF01043">
    <property type="entry name" value="SecA_PP_bind"/>
    <property type="match status" value="1"/>
</dbReference>
<evidence type="ECO:0000256" key="16">
    <source>
        <dbReference type="RuleBase" id="RU003874"/>
    </source>
</evidence>
<proteinExistence type="inferred from homology"/>
<dbReference type="CDD" id="cd18803">
    <property type="entry name" value="SF2_C_secA"/>
    <property type="match status" value="1"/>
</dbReference>
<evidence type="ECO:0000313" key="21">
    <source>
        <dbReference type="Proteomes" id="UP000009881"/>
    </source>
</evidence>
<dbReference type="GO" id="GO:0017038">
    <property type="term" value="P:protein import"/>
    <property type="evidence" value="ECO:0007669"/>
    <property type="project" value="InterPro"/>
</dbReference>
<dbReference type="GO" id="GO:0005829">
    <property type="term" value="C:cytosol"/>
    <property type="evidence" value="ECO:0007669"/>
    <property type="project" value="TreeGrafter"/>
</dbReference>
<keyword evidence="13 15" id="KW-0811">Translocation</keyword>
<dbReference type="GO" id="GO:0006605">
    <property type="term" value="P:protein targeting"/>
    <property type="evidence" value="ECO:0007669"/>
    <property type="project" value="UniProtKB-UniRule"/>
</dbReference>
<comment type="subcellular location">
    <subcellularLocation>
        <location evidence="15">Cell membrane</location>
        <topology evidence="15">Peripheral membrane protein</topology>
        <orientation evidence="15">Cytoplasmic side</orientation>
    </subcellularLocation>
    <subcellularLocation>
        <location evidence="15">Cytoplasm</location>
    </subcellularLocation>
    <text evidence="15">Distribution is 50-50.</text>
</comment>
<dbReference type="EC" id="7.4.2.8" evidence="15"/>
<keyword evidence="5 15" id="KW-0963">Cytoplasm</keyword>
<dbReference type="GO" id="GO:0043952">
    <property type="term" value="P:protein transport by the Sec complex"/>
    <property type="evidence" value="ECO:0007669"/>
    <property type="project" value="TreeGrafter"/>
</dbReference>
<dbReference type="InterPro" id="IPR011130">
    <property type="entry name" value="SecA_preprotein_X-link_dom"/>
</dbReference>
<dbReference type="InterPro" id="IPR027417">
    <property type="entry name" value="P-loop_NTPase"/>
</dbReference>
<evidence type="ECO:0000256" key="13">
    <source>
        <dbReference type="ARBA" id="ARBA00023010"/>
    </source>
</evidence>
<evidence type="ECO:0000256" key="4">
    <source>
        <dbReference type="ARBA" id="ARBA00022475"/>
    </source>
</evidence>
<dbReference type="RefSeq" id="WP_009540602.1">
    <property type="nucleotide sequence ID" value="NZ_ANHY01000008.1"/>
</dbReference>
<dbReference type="GO" id="GO:0031522">
    <property type="term" value="C:cell envelope Sec protein transport complex"/>
    <property type="evidence" value="ECO:0007669"/>
    <property type="project" value="TreeGrafter"/>
</dbReference>
<evidence type="ECO:0000259" key="18">
    <source>
        <dbReference type="PROSITE" id="PS51192"/>
    </source>
</evidence>
<keyword evidence="8 15" id="KW-0547">Nucleotide-binding</keyword>
<evidence type="ECO:0000256" key="2">
    <source>
        <dbReference type="ARBA" id="ARBA00007650"/>
    </source>
</evidence>
<dbReference type="Pfam" id="PF21090">
    <property type="entry name" value="P-loop_SecA"/>
    <property type="match status" value="1"/>
</dbReference>
<dbReference type="PRINTS" id="PR00906">
    <property type="entry name" value="SECA"/>
</dbReference>
<dbReference type="OrthoDB" id="9805579at2"/>
<evidence type="ECO:0000259" key="19">
    <source>
        <dbReference type="PROSITE" id="PS51196"/>
    </source>
</evidence>
<dbReference type="Pfam" id="PF07516">
    <property type="entry name" value="SecA_SW"/>
    <property type="match status" value="1"/>
</dbReference>
<dbReference type="InterPro" id="IPR014001">
    <property type="entry name" value="Helicase_ATP-bd"/>
</dbReference>
<dbReference type="InterPro" id="IPR036266">
    <property type="entry name" value="SecA_Wing/Scaffold_sf"/>
</dbReference>
<gene>
    <name evidence="15" type="primary">secA</name>
    <name evidence="20" type="ORF">C882_4494</name>
</gene>
<evidence type="ECO:0000256" key="3">
    <source>
        <dbReference type="ARBA" id="ARBA00022448"/>
    </source>
</evidence>
<keyword evidence="4 15" id="KW-1003">Cell membrane</keyword>
<reference evidence="20 21" key="1">
    <citation type="journal article" date="2013" name="Genome Announc.">
        <title>Draft Genome Sequence of an Alphaproteobacterium, Caenispirillum salinarum AK4(T), Isolated from a Solar Saltern.</title>
        <authorList>
            <person name="Khatri I."/>
            <person name="Singh A."/>
            <person name="Korpole S."/>
            <person name="Pinnaka A.K."/>
            <person name="Subramanian S."/>
        </authorList>
    </citation>
    <scope>NUCLEOTIDE SEQUENCE [LARGE SCALE GENOMIC DNA]</scope>
    <source>
        <strain evidence="20 21">AK4</strain>
    </source>
</reference>
<evidence type="ECO:0000256" key="6">
    <source>
        <dbReference type="ARBA" id="ARBA00022519"/>
    </source>
</evidence>
<evidence type="ECO:0000256" key="9">
    <source>
        <dbReference type="ARBA" id="ARBA00022833"/>
    </source>
</evidence>
<comment type="similarity">
    <text evidence="2 15 16">Belongs to the SecA family.</text>
</comment>
<dbReference type="FunFam" id="3.40.50.300:FF:000334">
    <property type="entry name" value="Protein translocase subunit SecA"/>
    <property type="match status" value="1"/>
</dbReference>
<dbReference type="SUPFAM" id="SSF52540">
    <property type="entry name" value="P-loop containing nucleoside triphosphate hydrolases"/>
    <property type="match status" value="2"/>
</dbReference>
<dbReference type="NCBIfam" id="TIGR00963">
    <property type="entry name" value="secA"/>
    <property type="match status" value="1"/>
</dbReference>
<dbReference type="Gene3D" id="1.10.3060.10">
    <property type="entry name" value="Helical scaffold and wing domains of SecA"/>
    <property type="match status" value="1"/>
</dbReference>
<comment type="subunit">
    <text evidence="15">Monomer and homodimer. Part of the essential Sec protein translocation apparatus which comprises SecA, SecYEG and auxiliary proteins SecDF-YajC and YidC.</text>
</comment>
<feature type="domain" description="Helicase ATP-binding" evidence="18">
    <location>
        <begin position="89"/>
        <end position="247"/>
    </location>
</feature>
<keyword evidence="6" id="KW-0997">Cell inner membrane</keyword>
<feature type="compositionally biased region" description="Basic and acidic residues" evidence="17">
    <location>
        <begin position="825"/>
        <end position="849"/>
    </location>
</feature>
<dbReference type="FunFam" id="1.10.3060.10:FF:000003">
    <property type="entry name" value="Protein translocase subunit SecA"/>
    <property type="match status" value="1"/>
</dbReference>
<dbReference type="InterPro" id="IPR000185">
    <property type="entry name" value="SecA"/>
</dbReference>
<evidence type="ECO:0000313" key="20">
    <source>
        <dbReference type="EMBL" id="EKV30535.1"/>
    </source>
</evidence>
<feature type="binding site" evidence="15">
    <location>
        <position position="500"/>
    </location>
    <ligand>
        <name>ATP</name>
        <dbReference type="ChEBI" id="CHEBI:30616"/>
    </ligand>
</feature>
<dbReference type="InterPro" id="IPR011116">
    <property type="entry name" value="SecA_Wing/Scaffold"/>
</dbReference>
<dbReference type="Gene3D" id="3.90.1440.10">
    <property type="entry name" value="SecA, preprotein cross-linking domain"/>
    <property type="match status" value="1"/>
</dbReference>
<accession>K9GX36</accession>
<dbReference type="Pfam" id="PF02810">
    <property type="entry name" value="SEC-C"/>
    <property type="match status" value="1"/>
</dbReference>
<dbReference type="STRING" id="1238182.C882_4494"/>
<feature type="compositionally biased region" description="Basic residues" evidence="17">
    <location>
        <begin position="897"/>
        <end position="907"/>
    </location>
</feature>
<dbReference type="Proteomes" id="UP000009881">
    <property type="component" value="Unassembled WGS sequence"/>
</dbReference>
<feature type="domain" description="SecA family profile" evidence="19">
    <location>
        <begin position="3"/>
        <end position="614"/>
    </location>
</feature>
<dbReference type="GO" id="GO:0065002">
    <property type="term" value="P:intracellular protein transmembrane transport"/>
    <property type="evidence" value="ECO:0007669"/>
    <property type="project" value="UniProtKB-UniRule"/>
</dbReference>
<dbReference type="GO" id="GO:0046872">
    <property type="term" value="F:metal ion binding"/>
    <property type="evidence" value="ECO:0007669"/>
    <property type="project" value="UniProtKB-KW"/>
</dbReference>
<dbReference type="eggNOG" id="COG0653">
    <property type="taxonomic scope" value="Bacteria"/>
</dbReference>
<evidence type="ECO:0000256" key="17">
    <source>
        <dbReference type="SAM" id="MobiDB-lite"/>
    </source>
</evidence>
<dbReference type="InterPro" id="IPR020937">
    <property type="entry name" value="SecA_CS"/>
</dbReference>
<evidence type="ECO:0000256" key="1">
    <source>
        <dbReference type="ARBA" id="ARBA00001947"/>
    </source>
</evidence>
<dbReference type="PROSITE" id="PS51192">
    <property type="entry name" value="HELICASE_ATP_BIND_1"/>
    <property type="match status" value="1"/>
</dbReference>
<feature type="binding site" evidence="15">
    <location>
        <begin position="105"/>
        <end position="109"/>
    </location>
    <ligand>
        <name>ATP</name>
        <dbReference type="ChEBI" id="CHEBI:30616"/>
    </ligand>
</feature>
<dbReference type="SUPFAM" id="SSF81767">
    <property type="entry name" value="Pre-protein crosslinking domain of SecA"/>
    <property type="match status" value="1"/>
</dbReference>
<comment type="cofactor">
    <cofactor evidence="1">
        <name>Zn(2+)</name>
        <dbReference type="ChEBI" id="CHEBI:29105"/>
    </cofactor>
</comment>
<dbReference type="FunFam" id="3.90.1440.10:FF:000001">
    <property type="entry name" value="Preprotein translocase subunit SecA"/>
    <property type="match status" value="1"/>
</dbReference>
<organism evidence="20 21">
    <name type="scientific">Caenispirillum salinarum AK4</name>
    <dbReference type="NCBI Taxonomy" id="1238182"/>
    <lineage>
        <taxon>Bacteria</taxon>
        <taxon>Pseudomonadati</taxon>
        <taxon>Pseudomonadota</taxon>
        <taxon>Alphaproteobacteria</taxon>
        <taxon>Rhodospirillales</taxon>
        <taxon>Novispirillaceae</taxon>
        <taxon>Caenispirillum</taxon>
    </lineage>
</organism>
<dbReference type="InterPro" id="IPR011115">
    <property type="entry name" value="SecA_DEAD"/>
</dbReference>
<dbReference type="PROSITE" id="PS01312">
    <property type="entry name" value="SECA"/>
    <property type="match status" value="1"/>
</dbReference>
<dbReference type="PANTHER" id="PTHR30612:SF0">
    <property type="entry name" value="CHLOROPLAST PROTEIN-TRANSPORTING ATPASE"/>
    <property type="match status" value="1"/>
</dbReference>
<keyword evidence="21" id="KW-1185">Reference proteome</keyword>
<dbReference type="InterPro" id="IPR044722">
    <property type="entry name" value="SecA_SF2_C"/>
</dbReference>
<protein>
    <recommendedName>
        <fullName evidence="15 16">Protein translocase subunit SecA</fullName>
        <ecNumber evidence="15">7.4.2.8</ecNumber>
    </recommendedName>
</protein>
<dbReference type="EMBL" id="ANHY01000008">
    <property type="protein sequence ID" value="EKV30535.1"/>
    <property type="molecule type" value="Genomic_DNA"/>
</dbReference>
<dbReference type="InterPro" id="IPR014018">
    <property type="entry name" value="SecA_motor_DEAD"/>
</dbReference>
<sequence length="907" mass="102321">MIGAIARRIFGTANDRIVKSLRKTVDQINALEADFEQLSDDALRGKTAEFREKLAGGATLDDILPEAFAVVREGAKRSLGMRHFDVQLIGGIVMHQGRIAEMKTGEGKTLVATLPVYLNALSGEGVHVVTVNDYLARRDANWMGQVYRFLGLSVDCIVHEMSDAERRAAYACDVTYGTNNELGFDYLRDNMKFRLEDMVQRPFNFAIVDEVDSILIDEARTPLIISGPAEDGSAMYTAVNALIPSLTEEDYEKDEKARAITFTESGTEHMEQLLREAGLLEEGGLFDIDNVSLLHHANQALKAHMMFTRDVDYVVKDGKIVIIDEFTGRMMEGRRYSEGLHQALEAKEGVTIQAENQTLASITFQNFFRLYPKLAGMTGTAMTEAGEFAEIYKLEVVEIPTNKPFVRDDQDDEVYRTAREKYDAIVELIAEANGRQQPVLVGTTSIEKSEYLADLLRRTKKIKPNVLNARFHDQEAQIVGDAGIPGAVTIATNMAGRGTDIQLGGNLELRVWRECEGLEPHTPEYDAKVDAIKADIEDKKNIALDAGGLFVIGTERHESRRIDNQLRGRSGRQGDPGASRFFLSLEDDLMRVFGSERMEGMLQRLGLEEGEAIVHPWINKALEKAQSKVEARNFEIRKNLLKFDDVMNDQRKVIYEQRRELMQAEDVHQDVIDMRHEVIEEMVHRAIPPKAMPEQWDAKLLHEETLRVLAIDAPITEWFDEEGIAEEEVRERLTKASDERMRAKAANYGPDIWRMVEKSILLQILDTVWKEHLLGLDHLRQGISLRAYAQRDPLNEYKAEAFEMFQKMLVHLRERVTTTLSHVELQTERKPEQIRPQEREAPMQAEHAEPQQAVGGGGVPGVPRSHPAMQSGDRDPKNPETWGRVARNEPCPCGSGKKFKHCHGALA</sequence>
<keyword evidence="10 15" id="KW-0067">ATP-binding</keyword>
<dbReference type="GO" id="GO:0004386">
    <property type="term" value="F:helicase activity"/>
    <property type="evidence" value="ECO:0007669"/>
    <property type="project" value="UniProtKB-KW"/>
</dbReference>
<evidence type="ECO:0000256" key="15">
    <source>
        <dbReference type="HAMAP-Rule" id="MF_01382"/>
    </source>
</evidence>
<keyword evidence="20" id="KW-0347">Helicase</keyword>
<name>K9GX36_9PROT</name>
<evidence type="ECO:0000256" key="12">
    <source>
        <dbReference type="ARBA" id="ARBA00022967"/>
    </source>
</evidence>
<dbReference type="SMART" id="SM00957">
    <property type="entry name" value="SecA_DEAD"/>
    <property type="match status" value="1"/>
</dbReference>
<feature type="region of interest" description="Disordered" evidence="17">
    <location>
        <begin position="822"/>
        <end position="907"/>
    </location>
</feature>
<dbReference type="GO" id="GO:0005524">
    <property type="term" value="F:ATP binding"/>
    <property type="evidence" value="ECO:0007669"/>
    <property type="project" value="UniProtKB-UniRule"/>
</dbReference>
<keyword evidence="7" id="KW-0479">Metal-binding</keyword>
<dbReference type="Gene3D" id="3.40.50.300">
    <property type="entry name" value="P-loop containing nucleotide triphosphate hydrolases"/>
    <property type="match status" value="2"/>
</dbReference>
<dbReference type="GO" id="GO:0005886">
    <property type="term" value="C:plasma membrane"/>
    <property type="evidence" value="ECO:0007669"/>
    <property type="project" value="UniProtKB-SubCell"/>
</dbReference>
<keyword evidence="14 15" id="KW-0472">Membrane</keyword>
<feature type="binding site" evidence="15">
    <location>
        <position position="87"/>
    </location>
    <ligand>
        <name>ATP</name>
        <dbReference type="ChEBI" id="CHEBI:30616"/>
    </ligand>
</feature>
<dbReference type="FunFam" id="3.40.50.300:FF:001790">
    <property type="entry name" value="Protein translocase subunit SecA"/>
    <property type="match status" value="1"/>
</dbReference>
<dbReference type="NCBIfam" id="NF009538">
    <property type="entry name" value="PRK12904.1"/>
    <property type="match status" value="1"/>
</dbReference>
<dbReference type="InterPro" id="IPR004027">
    <property type="entry name" value="SEC_C_motif"/>
</dbReference>
<evidence type="ECO:0000256" key="8">
    <source>
        <dbReference type="ARBA" id="ARBA00022741"/>
    </source>
</evidence>
<dbReference type="PROSITE" id="PS51196">
    <property type="entry name" value="SECA_MOTOR_DEAD"/>
    <property type="match status" value="1"/>
</dbReference>
<comment type="function">
    <text evidence="15">Part of the Sec protein translocase complex. Interacts with the SecYEG preprotein conducting channel. Has a central role in coupling the hydrolysis of ATP to the transfer of proteins into and across the cell membrane, serving both as a receptor for the preprotein-SecB complex and as an ATP-driven molecular motor driving the stepwise translocation of polypeptide chains across the membrane.</text>
</comment>
<keyword evidence="20" id="KW-0378">Hydrolase</keyword>
<keyword evidence="9" id="KW-0862">Zinc</keyword>
<keyword evidence="12 15" id="KW-1278">Translocase</keyword>
<dbReference type="CDD" id="cd17928">
    <property type="entry name" value="DEXDc_SecA"/>
    <property type="match status" value="1"/>
</dbReference>
<dbReference type="GO" id="GO:0008564">
    <property type="term" value="F:protein-exporting ATPase activity"/>
    <property type="evidence" value="ECO:0007669"/>
    <property type="project" value="UniProtKB-EC"/>
</dbReference>
<evidence type="ECO:0000256" key="14">
    <source>
        <dbReference type="ARBA" id="ARBA00023136"/>
    </source>
</evidence>
<keyword evidence="11 15" id="KW-0653">Protein transport</keyword>
<evidence type="ECO:0000256" key="5">
    <source>
        <dbReference type="ARBA" id="ARBA00022490"/>
    </source>
</evidence>
<dbReference type="SUPFAM" id="SSF81886">
    <property type="entry name" value="Helical scaffold and wing domains of SecA"/>
    <property type="match status" value="1"/>
</dbReference>
<evidence type="ECO:0000256" key="7">
    <source>
        <dbReference type="ARBA" id="ARBA00022723"/>
    </source>
</evidence>
<comment type="catalytic activity">
    <reaction evidence="15">
        <text>ATP + H2O + cellular proteinSide 1 = ADP + phosphate + cellular proteinSide 2.</text>
        <dbReference type="EC" id="7.4.2.8"/>
    </reaction>
</comment>
<keyword evidence="3 15" id="KW-0813">Transport</keyword>
<dbReference type="HAMAP" id="MF_01382">
    <property type="entry name" value="SecA"/>
    <property type="match status" value="1"/>
</dbReference>
<comment type="caution">
    <text evidence="20">The sequence shown here is derived from an EMBL/GenBank/DDBJ whole genome shotgun (WGS) entry which is preliminary data.</text>
</comment>
<evidence type="ECO:0000256" key="10">
    <source>
        <dbReference type="ARBA" id="ARBA00022840"/>
    </source>
</evidence>
<dbReference type="AlphaFoldDB" id="K9GX36"/>
<dbReference type="SMART" id="SM00958">
    <property type="entry name" value="SecA_PP_bind"/>
    <property type="match status" value="1"/>
</dbReference>